<organism evidence="4 5">
    <name type="scientific">Mucilaginibacter dorajii</name>
    <dbReference type="NCBI Taxonomy" id="692994"/>
    <lineage>
        <taxon>Bacteria</taxon>
        <taxon>Pseudomonadati</taxon>
        <taxon>Bacteroidota</taxon>
        <taxon>Sphingobacteriia</taxon>
        <taxon>Sphingobacteriales</taxon>
        <taxon>Sphingobacteriaceae</taxon>
        <taxon>Mucilaginibacter</taxon>
    </lineage>
</organism>
<dbReference type="InterPro" id="IPR023155">
    <property type="entry name" value="Cyt_c-552/4"/>
</dbReference>
<dbReference type="InterPro" id="IPR051829">
    <property type="entry name" value="Multiheme_Cytochr_ET"/>
</dbReference>
<protein>
    <submittedName>
        <fullName evidence="4">Multiheme c-type cytochrome</fullName>
    </submittedName>
</protein>
<dbReference type="Proteomes" id="UP001500742">
    <property type="component" value="Unassembled WGS sequence"/>
</dbReference>
<comment type="caution">
    <text evidence="4">The sequence shown here is derived from an EMBL/GenBank/DDBJ whole genome shotgun (WGS) entry which is preliminary data.</text>
</comment>
<name>A0ABP7QCK6_9SPHI</name>
<dbReference type="Gene3D" id="1.10.1130.10">
    <property type="entry name" value="Flavocytochrome C3, Chain A"/>
    <property type="match status" value="1"/>
</dbReference>
<dbReference type="SUPFAM" id="SSF48695">
    <property type="entry name" value="Multiheme cytochromes"/>
    <property type="match status" value="1"/>
</dbReference>
<evidence type="ECO:0000313" key="5">
    <source>
        <dbReference type="Proteomes" id="UP001500742"/>
    </source>
</evidence>
<feature type="chain" id="PRO_5047240702" evidence="2">
    <location>
        <begin position="30"/>
        <end position="405"/>
    </location>
</feature>
<dbReference type="PANTHER" id="PTHR35038">
    <property type="entry name" value="DISSIMILATORY SULFITE REDUCTASE SIRA"/>
    <property type="match status" value="1"/>
</dbReference>
<feature type="domain" description="Cytochrome c-552/4" evidence="3">
    <location>
        <begin position="165"/>
        <end position="208"/>
    </location>
</feature>
<proteinExistence type="predicted"/>
<evidence type="ECO:0000313" key="4">
    <source>
        <dbReference type="EMBL" id="GAA3980318.1"/>
    </source>
</evidence>
<evidence type="ECO:0000256" key="1">
    <source>
        <dbReference type="ARBA" id="ARBA00022729"/>
    </source>
</evidence>
<dbReference type="RefSeq" id="WP_259088319.1">
    <property type="nucleotide sequence ID" value="NZ_BAAAZC010000025.1"/>
</dbReference>
<keyword evidence="1 2" id="KW-0732">Signal</keyword>
<gene>
    <name evidence="4" type="ORF">GCM10022210_34450</name>
</gene>
<evidence type="ECO:0000259" key="3">
    <source>
        <dbReference type="Pfam" id="PF13435"/>
    </source>
</evidence>
<dbReference type="PANTHER" id="PTHR35038:SF8">
    <property type="entry name" value="C-TYPE POLYHEME CYTOCHROME OMCC"/>
    <property type="match status" value="1"/>
</dbReference>
<feature type="signal peptide" evidence="2">
    <location>
        <begin position="1"/>
        <end position="29"/>
    </location>
</feature>
<reference evidence="5" key="1">
    <citation type="journal article" date="2019" name="Int. J. Syst. Evol. Microbiol.">
        <title>The Global Catalogue of Microorganisms (GCM) 10K type strain sequencing project: providing services to taxonomists for standard genome sequencing and annotation.</title>
        <authorList>
            <consortium name="The Broad Institute Genomics Platform"/>
            <consortium name="The Broad Institute Genome Sequencing Center for Infectious Disease"/>
            <person name="Wu L."/>
            <person name="Ma J."/>
        </authorList>
    </citation>
    <scope>NUCLEOTIDE SEQUENCE [LARGE SCALE GENOMIC DNA]</scope>
    <source>
        <strain evidence="5">JCM 16601</strain>
    </source>
</reference>
<sequence>MKKVLVVAGICIALLAVFYTQFKPGTASADPRGDAYAGSKACAKCHAKVYDSYLHTAHFMASMPATPNSVHGSFAKGSNVFNIDQNQKIVMEKRDSGLYQTYYVNGKVKGAHRFDIAFGGVKGESYLYWKGDGLYQLPLSYFNRQNEWSTSPGYKFSFVDFRSIGKRCLECHVSYVNEMPGGKQQLSRDEQFDRSTMVYGIDCERCHGPGAQHVDFQTSNPQVKTAKFIASYASLSRAQRMDACAVCHSGIHTSLLKSTFGFMPGDTFAKYKLPEFQQHLDTTHLDVHGKQFQLLQSSKCYLNSKMDCGTCHNTHQNTRGNDILYAQKCLSCHNTPNHTYCKMTDKLGADMLKAKCISCHMPELTTSVISVQVADKAPPVRFFVHTHHIAIYPQEVKKILAFINK</sequence>
<dbReference type="InterPro" id="IPR036280">
    <property type="entry name" value="Multihaem_cyt_sf"/>
</dbReference>
<keyword evidence="5" id="KW-1185">Reference proteome</keyword>
<evidence type="ECO:0000256" key="2">
    <source>
        <dbReference type="SAM" id="SignalP"/>
    </source>
</evidence>
<dbReference type="Pfam" id="PF13435">
    <property type="entry name" value="Cytochrome_C554"/>
    <property type="match status" value="1"/>
</dbReference>
<accession>A0ABP7QCK6</accession>
<dbReference type="EMBL" id="BAAAZC010000025">
    <property type="protein sequence ID" value="GAA3980318.1"/>
    <property type="molecule type" value="Genomic_DNA"/>
</dbReference>